<name>A0ABU9LLP1_9BACL</name>
<evidence type="ECO:0000313" key="3">
    <source>
        <dbReference type="Proteomes" id="UP001398420"/>
    </source>
</evidence>
<evidence type="ECO:0000259" key="1">
    <source>
        <dbReference type="Pfam" id="PF14470"/>
    </source>
</evidence>
<dbReference type="EMBL" id="JBCEWA010000005">
    <property type="protein sequence ID" value="MEL5988379.1"/>
    <property type="molecule type" value="Genomic_DNA"/>
</dbReference>
<gene>
    <name evidence="2" type="ORF">AAF454_08160</name>
</gene>
<dbReference type="InterPro" id="IPR039519">
    <property type="entry name" value="YokE-like_PH"/>
</dbReference>
<proteinExistence type="predicted"/>
<dbReference type="Pfam" id="PF14470">
    <property type="entry name" value="bPH_3"/>
    <property type="match status" value="1"/>
</dbReference>
<sequence length="133" mass="15713">MDIYAQEALYKTLLPHEKIEYSLNGLHADEKMNRLFKCSTLVAATTEHIYLCMTDDESYQIRSISYEQIEAIYQRNRVLSGREIIILTKNKRYSISHIEEANLHHFMQFVQSAWKKKSAYRLFQEQESEETGA</sequence>
<reference evidence="2 3" key="1">
    <citation type="submission" date="2024-04" db="EMBL/GenBank/DDBJ databases">
        <authorList>
            <person name="Wu Y.S."/>
            <person name="Zhang L."/>
        </authorList>
    </citation>
    <scope>NUCLEOTIDE SEQUENCE [LARGE SCALE GENOMIC DNA]</scope>
    <source>
        <strain evidence="2 3">KG-01</strain>
    </source>
</reference>
<evidence type="ECO:0000313" key="2">
    <source>
        <dbReference type="EMBL" id="MEL5988379.1"/>
    </source>
</evidence>
<comment type="caution">
    <text evidence="2">The sequence shown here is derived from an EMBL/GenBank/DDBJ whole genome shotgun (WGS) entry which is preliminary data.</text>
</comment>
<keyword evidence="3" id="KW-1185">Reference proteome</keyword>
<dbReference type="RefSeq" id="WP_068451384.1">
    <property type="nucleotide sequence ID" value="NZ_JALKQX010000005.1"/>
</dbReference>
<protein>
    <submittedName>
        <fullName evidence="2">PH domain-containing protein</fullName>
    </submittedName>
</protein>
<organism evidence="2 3">
    <name type="scientific">Kurthia gibsonii</name>
    <dbReference type="NCBI Taxonomy" id="33946"/>
    <lineage>
        <taxon>Bacteria</taxon>
        <taxon>Bacillati</taxon>
        <taxon>Bacillota</taxon>
        <taxon>Bacilli</taxon>
        <taxon>Bacillales</taxon>
        <taxon>Caryophanaceae</taxon>
        <taxon>Kurthia</taxon>
    </lineage>
</organism>
<dbReference type="Proteomes" id="UP001398420">
    <property type="component" value="Unassembled WGS sequence"/>
</dbReference>
<accession>A0ABU9LLP1</accession>
<feature type="domain" description="YokE-like PH" evidence="1">
    <location>
        <begin position="15"/>
        <end position="111"/>
    </location>
</feature>